<comment type="caution">
    <text evidence="8">The sequence shown here is derived from an EMBL/GenBank/DDBJ whole genome shotgun (WGS) entry which is preliminary data.</text>
</comment>
<evidence type="ECO:0000256" key="3">
    <source>
        <dbReference type="ARBA" id="ARBA00023125"/>
    </source>
</evidence>
<dbReference type="InterPro" id="IPR050808">
    <property type="entry name" value="Phage_Integrase"/>
</dbReference>
<sequence length="409" mass="46626">MPLTELAIKSVKPGPRRRKLSDAGGLHLEVSPAGTKTFKLSYRFAGKQKTITGRRYPEMSLVEARAWREEMKALVRAGTDPALAKRRATQRIARSAGETFEVVAREWHEKKKARWSPKHAAWIMARFENDAFPLFGSLPVSEITHADILDLIGRFEKRDALEIGRKAINHVSAVMRHAIATGRASLNPVPDTRGSMKAKPPVQHRARLPKAQLPEFYGRLEESDHDVVTKLALRWTILTMVRTGESRYFKPDEIERKSDGQVNWRIPADRMKMGREHIVPLPMQAIALLDEIETNARRANSPWQFPQKYQARKPISENCMLLCLYDLGYKGKATVHGFRGLASTVLNEQVDGEGRRKFASDWIELQLAHAEANAIRGAYNSAEYLLPRRKMMQWWADYLEDQRALGLML</sequence>
<keyword evidence="9" id="KW-1185">Reference proteome</keyword>
<accession>A0A547PA77</accession>
<evidence type="ECO:0000259" key="7">
    <source>
        <dbReference type="Pfam" id="PF22022"/>
    </source>
</evidence>
<dbReference type="RefSeq" id="WP_142787305.1">
    <property type="nucleotide sequence ID" value="NZ_VHJK01000001.1"/>
</dbReference>
<dbReference type="EMBL" id="VHJK01000001">
    <property type="protein sequence ID" value="TRD11041.1"/>
    <property type="molecule type" value="Genomic_DNA"/>
</dbReference>
<dbReference type="Pfam" id="PF22022">
    <property type="entry name" value="Phage_int_M"/>
    <property type="match status" value="1"/>
</dbReference>
<keyword evidence="2" id="KW-0229">DNA integration</keyword>
<dbReference type="Gene3D" id="1.10.443.10">
    <property type="entry name" value="Intergrase catalytic core"/>
    <property type="match status" value="1"/>
</dbReference>
<evidence type="ECO:0000256" key="2">
    <source>
        <dbReference type="ARBA" id="ARBA00022908"/>
    </source>
</evidence>
<dbReference type="PANTHER" id="PTHR30629">
    <property type="entry name" value="PROPHAGE INTEGRASE"/>
    <property type="match status" value="1"/>
</dbReference>
<feature type="domain" description="Integrase DNA-binding" evidence="6">
    <location>
        <begin position="3"/>
        <end position="87"/>
    </location>
</feature>
<dbReference type="Gene3D" id="3.30.160.390">
    <property type="entry name" value="Integrase, DNA-binding domain"/>
    <property type="match status" value="1"/>
</dbReference>
<protein>
    <submittedName>
        <fullName evidence="8">DUF4102 domain-containing protein</fullName>
    </submittedName>
</protein>
<dbReference type="AlphaFoldDB" id="A0A547PA77"/>
<dbReference type="Pfam" id="PF13356">
    <property type="entry name" value="Arm-DNA-bind_3"/>
    <property type="match status" value="1"/>
</dbReference>
<dbReference type="InterPro" id="IPR053876">
    <property type="entry name" value="Phage_int_M"/>
</dbReference>
<dbReference type="InterPro" id="IPR002104">
    <property type="entry name" value="Integrase_catalytic"/>
</dbReference>
<dbReference type="SUPFAM" id="SSF56349">
    <property type="entry name" value="DNA breaking-rejoining enzymes"/>
    <property type="match status" value="1"/>
</dbReference>
<dbReference type="InterPro" id="IPR010998">
    <property type="entry name" value="Integrase_recombinase_N"/>
</dbReference>
<dbReference type="InterPro" id="IPR011010">
    <property type="entry name" value="DNA_brk_join_enz"/>
</dbReference>
<evidence type="ECO:0000313" key="8">
    <source>
        <dbReference type="EMBL" id="TRD11041.1"/>
    </source>
</evidence>
<dbReference type="Gene3D" id="1.10.150.130">
    <property type="match status" value="1"/>
</dbReference>
<dbReference type="Pfam" id="PF00589">
    <property type="entry name" value="Phage_integrase"/>
    <property type="match status" value="1"/>
</dbReference>
<evidence type="ECO:0000256" key="4">
    <source>
        <dbReference type="ARBA" id="ARBA00023172"/>
    </source>
</evidence>
<reference evidence="8 9" key="1">
    <citation type="submission" date="2019-06" db="EMBL/GenBank/DDBJ databases">
        <title>Erythrobacter insulae sp. nov., isolated from a tidal flat.</title>
        <authorList>
            <person name="Yoon J.-H."/>
        </authorList>
    </citation>
    <scope>NUCLEOTIDE SEQUENCE [LARGE SCALE GENOMIC DNA]</scope>
    <source>
        <strain evidence="8 9">JBTF-M21</strain>
    </source>
</reference>
<dbReference type="Proteomes" id="UP000316343">
    <property type="component" value="Unassembled WGS sequence"/>
</dbReference>
<dbReference type="OrthoDB" id="7388552at2"/>
<evidence type="ECO:0000313" key="9">
    <source>
        <dbReference type="Proteomes" id="UP000316343"/>
    </source>
</evidence>
<keyword evidence="4" id="KW-0233">DNA recombination</keyword>
<feature type="domain" description="Phage integrase central" evidence="7">
    <location>
        <begin position="100"/>
        <end position="194"/>
    </location>
</feature>
<dbReference type="InterPro" id="IPR025166">
    <property type="entry name" value="Integrase_DNA_bind_dom"/>
</dbReference>
<evidence type="ECO:0000259" key="6">
    <source>
        <dbReference type="Pfam" id="PF13356"/>
    </source>
</evidence>
<dbReference type="GO" id="GO:0015074">
    <property type="term" value="P:DNA integration"/>
    <property type="evidence" value="ECO:0007669"/>
    <property type="project" value="UniProtKB-KW"/>
</dbReference>
<evidence type="ECO:0000259" key="5">
    <source>
        <dbReference type="Pfam" id="PF00589"/>
    </source>
</evidence>
<dbReference type="GO" id="GO:0003677">
    <property type="term" value="F:DNA binding"/>
    <property type="evidence" value="ECO:0007669"/>
    <property type="project" value="UniProtKB-KW"/>
</dbReference>
<evidence type="ECO:0000256" key="1">
    <source>
        <dbReference type="ARBA" id="ARBA00008857"/>
    </source>
</evidence>
<dbReference type="PANTHER" id="PTHR30629:SF2">
    <property type="entry name" value="PROPHAGE INTEGRASE INTS-RELATED"/>
    <property type="match status" value="1"/>
</dbReference>
<dbReference type="InterPro" id="IPR013762">
    <property type="entry name" value="Integrase-like_cat_sf"/>
</dbReference>
<proteinExistence type="inferred from homology"/>
<feature type="domain" description="Tyr recombinase" evidence="5">
    <location>
        <begin position="207"/>
        <end position="351"/>
    </location>
</feature>
<dbReference type="CDD" id="cd00801">
    <property type="entry name" value="INT_P4_C"/>
    <property type="match status" value="1"/>
</dbReference>
<gene>
    <name evidence="8" type="ORF">FGU71_03695</name>
</gene>
<comment type="similarity">
    <text evidence="1">Belongs to the 'phage' integrase family.</text>
</comment>
<dbReference type="InterPro" id="IPR038488">
    <property type="entry name" value="Integrase_DNA-bd_sf"/>
</dbReference>
<organism evidence="8 9">
    <name type="scientific">Erythrobacter insulae</name>
    <dbReference type="NCBI Taxonomy" id="2584124"/>
    <lineage>
        <taxon>Bacteria</taxon>
        <taxon>Pseudomonadati</taxon>
        <taxon>Pseudomonadota</taxon>
        <taxon>Alphaproteobacteria</taxon>
        <taxon>Sphingomonadales</taxon>
        <taxon>Erythrobacteraceae</taxon>
        <taxon>Erythrobacter/Porphyrobacter group</taxon>
        <taxon>Erythrobacter</taxon>
    </lineage>
</organism>
<dbReference type="GO" id="GO:0006310">
    <property type="term" value="P:DNA recombination"/>
    <property type="evidence" value="ECO:0007669"/>
    <property type="project" value="UniProtKB-KW"/>
</dbReference>
<keyword evidence="3" id="KW-0238">DNA-binding</keyword>
<name>A0A547PA77_9SPHN</name>